<keyword evidence="2" id="KW-0472">Membrane</keyword>
<feature type="region of interest" description="Disordered" evidence="1">
    <location>
        <begin position="1"/>
        <end position="73"/>
    </location>
</feature>
<protein>
    <submittedName>
        <fullName evidence="4">Monocarboxylate transporter 10-like</fullName>
    </submittedName>
</protein>
<dbReference type="InterPro" id="IPR011701">
    <property type="entry name" value="MFS"/>
</dbReference>
<dbReference type="PANTHER" id="PTHR11360">
    <property type="entry name" value="MONOCARBOXYLATE TRANSPORTER"/>
    <property type="match status" value="1"/>
</dbReference>
<feature type="transmembrane region" description="Helical" evidence="2">
    <location>
        <begin position="115"/>
        <end position="140"/>
    </location>
</feature>
<feature type="transmembrane region" description="Helical" evidence="2">
    <location>
        <begin position="152"/>
        <end position="172"/>
    </location>
</feature>
<feature type="transmembrane region" description="Helical" evidence="2">
    <location>
        <begin position="243"/>
        <end position="262"/>
    </location>
</feature>
<evidence type="ECO:0000313" key="4">
    <source>
        <dbReference type="RefSeq" id="XP_005099534.1"/>
    </source>
</evidence>
<feature type="transmembrane region" description="Helical" evidence="2">
    <location>
        <begin position="184"/>
        <end position="202"/>
    </location>
</feature>
<keyword evidence="2" id="KW-1133">Transmembrane helix</keyword>
<feature type="transmembrane region" description="Helical" evidence="2">
    <location>
        <begin position="208"/>
        <end position="231"/>
    </location>
</feature>
<dbReference type="SUPFAM" id="SSF103473">
    <property type="entry name" value="MFS general substrate transporter"/>
    <property type="match status" value="1"/>
</dbReference>
<reference evidence="4" key="1">
    <citation type="submission" date="2025-08" db="UniProtKB">
        <authorList>
            <consortium name="RefSeq"/>
        </authorList>
    </citation>
    <scope>IDENTIFICATION</scope>
</reference>
<proteinExistence type="predicted"/>
<organism evidence="3 4">
    <name type="scientific">Aplysia californica</name>
    <name type="common">California sea hare</name>
    <dbReference type="NCBI Taxonomy" id="6500"/>
    <lineage>
        <taxon>Eukaryota</taxon>
        <taxon>Metazoa</taxon>
        <taxon>Spiralia</taxon>
        <taxon>Lophotrochozoa</taxon>
        <taxon>Mollusca</taxon>
        <taxon>Gastropoda</taxon>
        <taxon>Heterobranchia</taxon>
        <taxon>Euthyneura</taxon>
        <taxon>Tectipleura</taxon>
        <taxon>Aplysiida</taxon>
        <taxon>Aplysioidea</taxon>
        <taxon>Aplysiidae</taxon>
        <taxon>Aplysia</taxon>
    </lineage>
</organism>
<feature type="compositionally biased region" description="Polar residues" evidence="1">
    <location>
        <begin position="18"/>
        <end position="50"/>
    </location>
</feature>
<sequence>MTSETAARAEDGGVLLSESRQGKGQCSQENDTTDDTQQSSPSGKTSSVSAEQDGFSEKLTSSPINYSQPDKKRQRQKLGCLKSFLTTCFPVENKQGRGTAGKKLFHFYLLKNSSFLCFCLSICLFTAALRAAFTFIPALVKSKGLSATDATLILSIAGVFDTLSRIATGLILDSRYLRPWRPMIYNSLIFAIALISFALPFFSSFVAFVAICGFYGIVTGAFISQKAVIIVDILGKEHMSSSFGILLLFQGIGTCVGPPLSGAFRDMFGSFDEAFYLGGGLMVVAGCLMVVGNCFLHFARRRGKQSGDRIAAKGCLMLSADPERSLGRTPVCPGPRNAWGNLRGAQTDVDAIG</sequence>
<gene>
    <name evidence="4" type="primary">LOC101860897</name>
</gene>
<dbReference type="Pfam" id="PF07690">
    <property type="entry name" value="MFS_1"/>
    <property type="match status" value="1"/>
</dbReference>
<evidence type="ECO:0000313" key="3">
    <source>
        <dbReference type="Proteomes" id="UP000694888"/>
    </source>
</evidence>
<dbReference type="Proteomes" id="UP000694888">
    <property type="component" value="Unplaced"/>
</dbReference>
<evidence type="ECO:0000256" key="2">
    <source>
        <dbReference type="SAM" id="Phobius"/>
    </source>
</evidence>
<accession>A0ABM0JR29</accession>
<dbReference type="InterPro" id="IPR036259">
    <property type="entry name" value="MFS_trans_sf"/>
</dbReference>
<evidence type="ECO:0000256" key="1">
    <source>
        <dbReference type="SAM" id="MobiDB-lite"/>
    </source>
</evidence>
<dbReference type="GeneID" id="101860897"/>
<keyword evidence="3" id="KW-1185">Reference proteome</keyword>
<dbReference type="PANTHER" id="PTHR11360:SF306">
    <property type="entry name" value="RE01051P"/>
    <property type="match status" value="1"/>
</dbReference>
<keyword evidence="2" id="KW-0812">Transmembrane</keyword>
<name>A0ABM0JR29_APLCA</name>
<feature type="compositionally biased region" description="Polar residues" evidence="1">
    <location>
        <begin position="58"/>
        <end position="68"/>
    </location>
</feature>
<dbReference type="RefSeq" id="XP_005099534.1">
    <property type="nucleotide sequence ID" value="XM_005099477.1"/>
</dbReference>
<dbReference type="InterPro" id="IPR050327">
    <property type="entry name" value="Proton-linked_MCT"/>
</dbReference>
<feature type="transmembrane region" description="Helical" evidence="2">
    <location>
        <begin position="274"/>
        <end position="296"/>
    </location>
</feature>
<dbReference type="Gene3D" id="1.20.1250.20">
    <property type="entry name" value="MFS general substrate transporter like domains"/>
    <property type="match status" value="1"/>
</dbReference>